<dbReference type="PROSITE" id="PS00018">
    <property type="entry name" value="EF_HAND_1"/>
    <property type="match status" value="1"/>
</dbReference>
<feature type="compositionally biased region" description="Basic and acidic residues" evidence="1">
    <location>
        <begin position="1324"/>
        <end position="1350"/>
    </location>
</feature>
<dbReference type="InterPro" id="IPR059177">
    <property type="entry name" value="GH29D-like_dom"/>
</dbReference>
<dbReference type="OrthoDB" id="220360at2"/>
<evidence type="ECO:0000313" key="4">
    <source>
        <dbReference type="Proteomes" id="UP000315750"/>
    </source>
</evidence>
<gene>
    <name evidence="3" type="ORF">Pan181_12220</name>
</gene>
<dbReference type="Gene3D" id="2.60.120.260">
    <property type="entry name" value="Galactose-binding domain-like"/>
    <property type="match status" value="2"/>
</dbReference>
<dbReference type="Pfam" id="PF08757">
    <property type="entry name" value="CotH"/>
    <property type="match status" value="1"/>
</dbReference>
<proteinExistence type="predicted"/>
<dbReference type="Gene3D" id="1.10.1330.10">
    <property type="entry name" value="Dockerin domain"/>
    <property type="match status" value="1"/>
</dbReference>
<sequence>MNVCNTRKSLRSLTFEKLEPRVVLSSAPIITEFVASNDNSLDDGDGNSSDWIEIYNPTKDVIDLAGWHLTDKANNLDKWTFPSLPQSILSPGEYLIVFASSQETETYIDPEGNLHTDFALSANGEFLGLTDPLENIAWSYAPEFPQQLTDVSYGVNTQIVNLIDDSTTTSAWVPTSDVFDTGASPAWTQIAFDDSSWPQSASGPGVGYDSSIGHSPGPANGIELSDLVGGDLTDPEDDGILTVAFEGGSSSNSPTGEEPAKALDNTDATKWLAFAPSGTYYEIHFTDGLPRIIDGYTITSANDASNRDPYSWTLSGSNDGETFTVVDGRNAQDFEDRFETRLYEFSNTTGYSSYRFDFQTEYGVTGSNMPNSIQMAEIELFSSREFNMDQLVDLDLQSEWEQTRSSIYQRVEFNVVDPSALGALWMDMQFNDGFVAYLNGERIVVENAPENLNWQSLALEEREASDALSPKRFDLSEFHDLLVPGNNVLAFQALNDNDFSSQLLSRPQLTAALLDMSAATEFYYETPTPGAPNGEGRLGFVSTPKFSVPHGFYSNELRLSISNETAGSQIYYTTNGAPPTPDSGLLYTSPIPIDGTMVILAAAFQEGYYDSTIVGSTYVFVHDVVSQSYSSTLATGFPTSWGGVSPDYGMDPDVIGNFDSAGNSLGGDLFGGQYASTIQNDLLAIPTLSIVMETDDLFGPDGIYTQSTNSGVAYERATSVELIYPDGSEGFQVNAGIRIQGGAFRSHDLSKKHSFRLLFKDDYGPTKLEFPLFGDDAVASFDTITLRMESNDGYAWDGAGTHPQYARDAFASRTLAALGQVASHSNRVHLYINGVYWGVYNPTERPDASFAAMYFGGDKDNWDAINDGSPTNGDLDAWNAMVALAQQAGSGTSSERAAAYQRLQGANPDGSNNPAYEDYLDIDNYIDYLLVNFYGGNVDWPHRNWYAVRERGLDSTGFKFVSWDAESTMNLFGSSINTNRLNVNVEAALPYSYLRNNEEFRIQFADHAYRALFNDGALTPDETISRYQSLLTEMENAIVAESARWGDMHRSTPLTKTQWEAEGQSVVDTFLTGRTNVFINQLRSAGLYPSVDAPVFSQQGGQIAAGGINLDITSTSGVIYYTLDGTDPRAMGGDIVGQEYTTPVLVTPGVTVKARALNGGEWSALNEATFEAILLPGDYDGNGTVEQADYLVWKTQFGQEVATPGTGADGNLDGVVSLADYTIWRDNLGATIPFNQPASLQTSPSSPAVTVVTTNDTTSATIAADTNVKDTQVESSAKLPYFILPKATTSRVAGPVKLIKDSLPQSWSSARAEASLPFWYSNDPQEKQSSKSPEKLADFEGSHGDERYDTSTELRAVEEVFANLATEVIRRW</sequence>
<dbReference type="InterPro" id="IPR036415">
    <property type="entry name" value="Lamin_tail_dom_sf"/>
</dbReference>
<dbReference type="KEGG" id="amuc:Pan181_12220"/>
<organism evidence="3 4">
    <name type="scientific">Aeoliella mucimassa</name>
    <dbReference type="NCBI Taxonomy" id="2527972"/>
    <lineage>
        <taxon>Bacteria</taxon>
        <taxon>Pseudomonadati</taxon>
        <taxon>Planctomycetota</taxon>
        <taxon>Planctomycetia</taxon>
        <taxon>Pirellulales</taxon>
        <taxon>Lacipirellulaceae</taxon>
        <taxon>Aeoliella</taxon>
    </lineage>
</organism>
<dbReference type="SUPFAM" id="SSF63446">
    <property type="entry name" value="Type I dockerin domain"/>
    <property type="match status" value="1"/>
</dbReference>
<accession>A0A518AK24</accession>
<dbReference type="RefSeq" id="WP_145245940.1">
    <property type="nucleotide sequence ID" value="NZ_CP036278.1"/>
</dbReference>
<evidence type="ECO:0000259" key="2">
    <source>
        <dbReference type="PROSITE" id="PS51841"/>
    </source>
</evidence>
<dbReference type="InterPro" id="IPR018247">
    <property type="entry name" value="EF_Hand_1_Ca_BS"/>
</dbReference>
<evidence type="ECO:0000256" key="1">
    <source>
        <dbReference type="SAM" id="MobiDB-lite"/>
    </source>
</evidence>
<dbReference type="Proteomes" id="UP000315750">
    <property type="component" value="Chromosome"/>
</dbReference>
<feature type="domain" description="LTD" evidence="2">
    <location>
        <begin position="19"/>
        <end position="157"/>
    </location>
</feature>
<dbReference type="SUPFAM" id="SSF49785">
    <property type="entry name" value="Galactose-binding domain-like"/>
    <property type="match status" value="1"/>
</dbReference>
<dbReference type="InterPro" id="IPR000421">
    <property type="entry name" value="FA58C"/>
</dbReference>
<evidence type="ECO:0000313" key="3">
    <source>
        <dbReference type="EMBL" id="QDU55036.1"/>
    </source>
</evidence>
<keyword evidence="4" id="KW-1185">Reference proteome</keyword>
<dbReference type="Pfam" id="PF13290">
    <property type="entry name" value="CHB_HEX_C_1"/>
    <property type="match status" value="1"/>
</dbReference>
<dbReference type="Pfam" id="PF00932">
    <property type="entry name" value="LTD"/>
    <property type="match status" value="1"/>
</dbReference>
<feature type="region of interest" description="Disordered" evidence="1">
    <location>
        <begin position="244"/>
        <end position="264"/>
    </location>
</feature>
<feature type="region of interest" description="Disordered" evidence="1">
    <location>
        <begin position="1321"/>
        <end position="1350"/>
    </location>
</feature>
<dbReference type="GO" id="GO:0000272">
    <property type="term" value="P:polysaccharide catabolic process"/>
    <property type="evidence" value="ECO:0007669"/>
    <property type="project" value="InterPro"/>
</dbReference>
<dbReference type="Pfam" id="PF00754">
    <property type="entry name" value="F5_F8_type_C"/>
    <property type="match status" value="1"/>
</dbReference>
<name>A0A518AK24_9BACT</name>
<reference evidence="3 4" key="1">
    <citation type="submission" date="2019-02" db="EMBL/GenBank/DDBJ databases">
        <title>Deep-cultivation of Planctomycetes and their phenomic and genomic characterization uncovers novel biology.</title>
        <authorList>
            <person name="Wiegand S."/>
            <person name="Jogler M."/>
            <person name="Boedeker C."/>
            <person name="Pinto D."/>
            <person name="Vollmers J."/>
            <person name="Rivas-Marin E."/>
            <person name="Kohn T."/>
            <person name="Peeters S.H."/>
            <person name="Heuer A."/>
            <person name="Rast P."/>
            <person name="Oberbeckmann S."/>
            <person name="Bunk B."/>
            <person name="Jeske O."/>
            <person name="Meyerdierks A."/>
            <person name="Storesund J.E."/>
            <person name="Kallscheuer N."/>
            <person name="Luecker S."/>
            <person name="Lage O.M."/>
            <person name="Pohl T."/>
            <person name="Merkel B.J."/>
            <person name="Hornburger P."/>
            <person name="Mueller R.-W."/>
            <person name="Bruemmer F."/>
            <person name="Labrenz M."/>
            <person name="Spormann A.M."/>
            <person name="Op den Camp H."/>
            <person name="Overmann J."/>
            <person name="Amann R."/>
            <person name="Jetten M.S.M."/>
            <person name="Mascher T."/>
            <person name="Medema M.H."/>
            <person name="Devos D.P."/>
            <person name="Kaster A.-K."/>
            <person name="Ovreas L."/>
            <person name="Rohde M."/>
            <person name="Galperin M.Y."/>
            <person name="Jogler C."/>
        </authorList>
    </citation>
    <scope>NUCLEOTIDE SEQUENCE [LARGE SCALE GENOMIC DNA]</scope>
    <source>
        <strain evidence="3 4">Pan181</strain>
    </source>
</reference>
<dbReference type="InterPro" id="IPR026876">
    <property type="entry name" value="Fn3_assoc_repeat"/>
</dbReference>
<protein>
    <submittedName>
        <fullName evidence="3">CotH protein</fullName>
    </submittedName>
</protein>
<dbReference type="SUPFAM" id="SSF74853">
    <property type="entry name" value="Lamin A/C globular tail domain"/>
    <property type="match status" value="1"/>
</dbReference>
<dbReference type="PROSITE" id="PS51841">
    <property type="entry name" value="LTD"/>
    <property type="match status" value="1"/>
</dbReference>
<dbReference type="Pfam" id="PF13287">
    <property type="entry name" value="Fn3_assoc"/>
    <property type="match status" value="1"/>
</dbReference>
<dbReference type="InterPro" id="IPR008979">
    <property type="entry name" value="Galactose-bd-like_sf"/>
</dbReference>
<dbReference type="Gene3D" id="2.60.40.1260">
    <property type="entry name" value="Lamin Tail domain"/>
    <property type="match status" value="1"/>
</dbReference>
<dbReference type="EMBL" id="CP036278">
    <property type="protein sequence ID" value="QDU55036.1"/>
    <property type="molecule type" value="Genomic_DNA"/>
</dbReference>
<dbReference type="InterPro" id="IPR036439">
    <property type="entry name" value="Dockerin_dom_sf"/>
</dbReference>
<dbReference type="InterPro" id="IPR001322">
    <property type="entry name" value="Lamin_tail_dom"/>
</dbReference>
<dbReference type="InterPro" id="IPR014867">
    <property type="entry name" value="Spore_coat_CotH_CotH2/3/7"/>
</dbReference>